<dbReference type="InterPro" id="IPR000835">
    <property type="entry name" value="HTH_MarR-typ"/>
</dbReference>
<feature type="domain" description="HTH marR-type" evidence="1">
    <location>
        <begin position="1"/>
        <end position="99"/>
    </location>
</feature>
<dbReference type="SUPFAM" id="SSF46785">
    <property type="entry name" value="Winged helix' DNA-binding domain"/>
    <property type="match status" value="1"/>
</dbReference>
<dbReference type="PANTHER" id="PTHR33164">
    <property type="entry name" value="TRANSCRIPTIONAL REGULATOR, MARR FAMILY"/>
    <property type="match status" value="1"/>
</dbReference>
<evidence type="ECO:0000313" key="3">
    <source>
        <dbReference type="Proteomes" id="UP000288246"/>
    </source>
</evidence>
<dbReference type="InterPro" id="IPR036390">
    <property type="entry name" value="WH_DNA-bd_sf"/>
</dbReference>
<dbReference type="Proteomes" id="UP000288246">
    <property type="component" value="Unassembled WGS sequence"/>
</dbReference>
<dbReference type="EMBL" id="BHYL01000429">
    <property type="protein sequence ID" value="GCD22064.1"/>
    <property type="molecule type" value="Genomic_DNA"/>
</dbReference>
<dbReference type="PROSITE" id="PS50995">
    <property type="entry name" value="HTH_MARR_2"/>
    <property type="match status" value="1"/>
</dbReference>
<dbReference type="OrthoDB" id="4826718at2"/>
<proteinExistence type="predicted"/>
<dbReference type="GO" id="GO:0003700">
    <property type="term" value="F:DNA-binding transcription factor activity"/>
    <property type="evidence" value="ECO:0007669"/>
    <property type="project" value="InterPro"/>
</dbReference>
<keyword evidence="3" id="KW-1185">Reference proteome</keyword>
<sequence length="110" mass="11679">MLAALDERGALSQADLGRLVGLDRSDVAGAVADLLAAGVVDRRPDPDDRRRNSVALTPAGRRRLAELHDVVLAAQDDVLAPLDPDERAQLLRLLARLAGAPLPDDEPAHP</sequence>
<organism evidence="2 3">
    <name type="scientific">Cellulomonas algicola</name>
    <dbReference type="NCBI Taxonomy" id="2071633"/>
    <lineage>
        <taxon>Bacteria</taxon>
        <taxon>Bacillati</taxon>
        <taxon>Actinomycetota</taxon>
        <taxon>Actinomycetes</taxon>
        <taxon>Micrococcales</taxon>
        <taxon>Cellulomonadaceae</taxon>
        <taxon>Cellulomonas</taxon>
    </lineage>
</organism>
<dbReference type="SMART" id="SM00347">
    <property type="entry name" value="HTH_MARR"/>
    <property type="match status" value="1"/>
</dbReference>
<name>A0A401V585_9CELL</name>
<dbReference type="Pfam" id="PF12802">
    <property type="entry name" value="MarR_2"/>
    <property type="match status" value="1"/>
</dbReference>
<protein>
    <recommendedName>
        <fullName evidence="1">HTH marR-type domain-containing protein</fullName>
    </recommendedName>
</protein>
<dbReference type="InterPro" id="IPR036388">
    <property type="entry name" value="WH-like_DNA-bd_sf"/>
</dbReference>
<dbReference type="PRINTS" id="PR00598">
    <property type="entry name" value="HTHMARR"/>
</dbReference>
<dbReference type="PANTHER" id="PTHR33164:SF95">
    <property type="entry name" value="TRANSCRIPTIONAL REGULATOR"/>
    <property type="match status" value="1"/>
</dbReference>
<evidence type="ECO:0000313" key="2">
    <source>
        <dbReference type="EMBL" id="GCD22064.1"/>
    </source>
</evidence>
<dbReference type="GO" id="GO:0006950">
    <property type="term" value="P:response to stress"/>
    <property type="evidence" value="ECO:0007669"/>
    <property type="project" value="TreeGrafter"/>
</dbReference>
<dbReference type="InterPro" id="IPR039422">
    <property type="entry name" value="MarR/SlyA-like"/>
</dbReference>
<evidence type="ECO:0000259" key="1">
    <source>
        <dbReference type="PROSITE" id="PS50995"/>
    </source>
</evidence>
<dbReference type="Gene3D" id="1.10.10.10">
    <property type="entry name" value="Winged helix-like DNA-binding domain superfamily/Winged helix DNA-binding domain"/>
    <property type="match status" value="1"/>
</dbReference>
<comment type="caution">
    <text evidence="2">The sequence shown here is derived from an EMBL/GenBank/DDBJ whole genome shotgun (WGS) entry which is preliminary data.</text>
</comment>
<dbReference type="AlphaFoldDB" id="A0A401V585"/>
<accession>A0A401V585</accession>
<reference evidence="2 3" key="1">
    <citation type="submission" date="2018-11" db="EMBL/GenBank/DDBJ databases">
        <title>Draft genome sequence of Cellulomonas takizawaensis strain TKZ-21.</title>
        <authorList>
            <person name="Yamamura H."/>
            <person name="Hayashi T."/>
            <person name="Hamada M."/>
            <person name="Serisawa Y."/>
            <person name="Matsuyama K."/>
            <person name="Nakagawa Y."/>
            <person name="Otoguro M."/>
            <person name="Yanagida F."/>
            <person name="Hayakawa M."/>
        </authorList>
    </citation>
    <scope>NUCLEOTIDE SEQUENCE [LARGE SCALE GENOMIC DNA]</scope>
    <source>
        <strain evidence="2 3">TKZ-21</strain>
    </source>
</reference>
<gene>
    <name evidence="2" type="ORF">CTKZ_36260</name>
</gene>